<reference evidence="1" key="2">
    <citation type="submission" date="2020-06" db="EMBL/GenBank/DDBJ databases">
        <authorList>
            <person name="Sheffer M."/>
        </authorList>
    </citation>
    <scope>NUCLEOTIDE SEQUENCE</scope>
</reference>
<name>A0A8T0ETW6_ARGBR</name>
<dbReference type="EMBL" id="JABXBU010001863">
    <property type="protein sequence ID" value="KAF8781530.1"/>
    <property type="molecule type" value="Genomic_DNA"/>
</dbReference>
<dbReference type="GO" id="GO:0000014">
    <property type="term" value="F:single-stranded DNA endodeoxyribonuclease activity"/>
    <property type="evidence" value="ECO:0007669"/>
    <property type="project" value="TreeGrafter"/>
</dbReference>
<dbReference type="GO" id="GO:0042800">
    <property type="term" value="F:histone H3K4 methyltransferase activity"/>
    <property type="evidence" value="ECO:0007669"/>
    <property type="project" value="TreeGrafter"/>
</dbReference>
<keyword evidence="2" id="KW-1185">Reference proteome</keyword>
<accession>A0A8T0ETW6</accession>
<dbReference type="GO" id="GO:0015074">
    <property type="term" value="P:DNA integration"/>
    <property type="evidence" value="ECO:0007669"/>
    <property type="project" value="TreeGrafter"/>
</dbReference>
<dbReference type="GO" id="GO:0044547">
    <property type="term" value="F:DNA topoisomerase binding"/>
    <property type="evidence" value="ECO:0007669"/>
    <property type="project" value="TreeGrafter"/>
</dbReference>
<evidence type="ECO:0000313" key="2">
    <source>
        <dbReference type="Proteomes" id="UP000807504"/>
    </source>
</evidence>
<dbReference type="GO" id="GO:0006303">
    <property type="term" value="P:double-strand break repair via nonhomologous end joining"/>
    <property type="evidence" value="ECO:0007669"/>
    <property type="project" value="TreeGrafter"/>
</dbReference>
<proteinExistence type="predicted"/>
<protein>
    <submittedName>
        <fullName evidence="1">Histone-lysine N-methyltransferase SETMAR like protein</fullName>
    </submittedName>
</protein>
<dbReference type="GO" id="GO:0000793">
    <property type="term" value="C:condensed chromosome"/>
    <property type="evidence" value="ECO:0007669"/>
    <property type="project" value="TreeGrafter"/>
</dbReference>
<dbReference type="Gene3D" id="1.10.10.1450">
    <property type="match status" value="1"/>
</dbReference>
<gene>
    <name evidence="1" type="ORF">HNY73_011918</name>
</gene>
<evidence type="ECO:0000313" key="1">
    <source>
        <dbReference type="EMBL" id="KAF8781530.1"/>
    </source>
</evidence>
<comment type="caution">
    <text evidence="1">The sequence shown here is derived from an EMBL/GenBank/DDBJ whole genome shotgun (WGS) entry which is preliminary data.</text>
</comment>
<dbReference type="GO" id="GO:0031297">
    <property type="term" value="P:replication fork processing"/>
    <property type="evidence" value="ECO:0007669"/>
    <property type="project" value="TreeGrafter"/>
</dbReference>
<dbReference type="PANTHER" id="PTHR46060:SF2">
    <property type="entry name" value="HISTONE-LYSINE N-METHYLTRANSFERASE SETMAR"/>
    <property type="match status" value="1"/>
</dbReference>
<dbReference type="PANTHER" id="PTHR46060">
    <property type="entry name" value="MARINER MOS1 TRANSPOSASE-LIKE PROTEIN"/>
    <property type="match status" value="1"/>
</dbReference>
<dbReference type="GO" id="GO:0005634">
    <property type="term" value="C:nucleus"/>
    <property type="evidence" value="ECO:0007669"/>
    <property type="project" value="TreeGrafter"/>
</dbReference>
<dbReference type="GO" id="GO:0003697">
    <property type="term" value="F:single-stranded DNA binding"/>
    <property type="evidence" value="ECO:0007669"/>
    <property type="project" value="TreeGrafter"/>
</dbReference>
<sequence>MNEYVLLLLGYKNEYRQLYSYSSYYAVHFEKGGKAAQSFPYLNELFDEGIISECRCRELFARFKSSETSLEDKPGRGRPSYFDDQVLLADIERDESLTTRMLFDNFNVDHSTIVRSLKKLGKVWKLAGWVPHELRDNNKAKCLRIFTDLLQQNERKAELSIGKPSLTGFVIGGTATMRSTVADFRQKRQAAIQHQHRCLSDSTLPPSRCAEKTAQKEPYGLPPRTRMLSVVLLNASPIRAANCFHIRPYSSKEKRTGYHANRLLKLLQVKKVFDDFDT</sequence>
<dbReference type="GO" id="GO:0000729">
    <property type="term" value="P:DNA double-strand break processing"/>
    <property type="evidence" value="ECO:0007669"/>
    <property type="project" value="TreeGrafter"/>
</dbReference>
<reference evidence="1" key="1">
    <citation type="journal article" date="2020" name="bioRxiv">
        <title>Chromosome-level reference genome of the European wasp spider Argiope bruennichi: a resource for studies on range expansion and evolutionary adaptation.</title>
        <authorList>
            <person name="Sheffer M.M."/>
            <person name="Hoppe A."/>
            <person name="Krehenwinkel H."/>
            <person name="Uhl G."/>
            <person name="Kuss A.W."/>
            <person name="Jensen L."/>
            <person name="Jensen C."/>
            <person name="Gillespie R.G."/>
            <person name="Hoff K.J."/>
            <person name="Prost S."/>
        </authorList>
    </citation>
    <scope>NUCLEOTIDE SEQUENCE</scope>
</reference>
<dbReference type="GO" id="GO:0003690">
    <property type="term" value="F:double-stranded DNA binding"/>
    <property type="evidence" value="ECO:0007669"/>
    <property type="project" value="TreeGrafter"/>
</dbReference>
<dbReference type="GO" id="GO:0035861">
    <property type="term" value="C:site of double-strand break"/>
    <property type="evidence" value="ECO:0007669"/>
    <property type="project" value="TreeGrafter"/>
</dbReference>
<organism evidence="1 2">
    <name type="scientific">Argiope bruennichi</name>
    <name type="common">Wasp spider</name>
    <name type="synonym">Aranea bruennichi</name>
    <dbReference type="NCBI Taxonomy" id="94029"/>
    <lineage>
        <taxon>Eukaryota</taxon>
        <taxon>Metazoa</taxon>
        <taxon>Ecdysozoa</taxon>
        <taxon>Arthropoda</taxon>
        <taxon>Chelicerata</taxon>
        <taxon>Arachnida</taxon>
        <taxon>Araneae</taxon>
        <taxon>Araneomorphae</taxon>
        <taxon>Entelegynae</taxon>
        <taxon>Araneoidea</taxon>
        <taxon>Araneidae</taxon>
        <taxon>Argiope</taxon>
    </lineage>
</organism>
<dbReference type="AlphaFoldDB" id="A0A8T0ETW6"/>
<dbReference type="GO" id="GO:0044774">
    <property type="term" value="P:mitotic DNA integrity checkpoint signaling"/>
    <property type="evidence" value="ECO:0007669"/>
    <property type="project" value="TreeGrafter"/>
</dbReference>
<dbReference type="InterPro" id="IPR052709">
    <property type="entry name" value="Transposase-MT_Hybrid"/>
</dbReference>
<dbReference type="Proteomes" id="UP000807504">
    <property type="component" value="Unassembled WGS sequence"/>
</dbReference>
<dbReference type="GO" id="GO:0046975">
    <property type="term" value="F:histone H3K36 methyltransferase activity"/>
    <property type="evidence" value="ECO:0007669"/>
    <property type="project" value="TreeGrafter"/>
</dbReference>